<dbReference type="Gene3D" id="3.90.1640.10">
    <property type="entry name" value="inorganic pyrophosphatase (n-terminal core)"/>
    <property type="match status" value="1"/>
</dbReference>
<organism evidence="3 4">
    <name type="scientific">Cohnella nanjingensis</name>
    <dbReference type="NCBI Taxonomy" id="1387779"/>
    <lineage>
        <taxon>Bacteria</taxon>
        <taxon>Bacillati</taxon>
        <taxon>Bacillota</taxon>
        <taxon>Bacilli</taxon>
        <taxon>Bacillales</taxon>
        <taxon>Paenibacillaceae</taxon>
        <taxon>Cohnella</taxon>
    </lineage>
</organism>
<gene>
    <name evidence="3" type="ORF">H7C19_19480</name>
</gene>
<evidence type="ECO:0000259" key="2">
    <source>
        <dbReference type="Pfam" id="PF02272"/>
    </source>
</evidence>
<dbReference type="Pfam" id="PF02272">
    <property type="entry name" value="DHHA1"/>
    <property type="match status" value="1"/>
</dbReference>
<protein>
    <submittedName>
        <fullName evidence="3">Bifunctional oligoribonuclease/PAP phosphatase NrnA</fullName>
    </submittedName>
</protein>
<dbReference type="GO" id="GO:0003676">
    <property type="term" value="F:nucleic acid binding"/>
    <property type="evidence" value="ECO:0007669"/>
    <property type="project" value="InterPro"/>
</dbReference>
<accession>A0A7X0RSV1</accession>
<dbReference type="InterPro" id="IPR001667">
    <property type="entry name" value="DDH_dom"/>
</dbReference>
<name>A0A7X0RSV1_9BACL</name>
<sequence length="348" mass="37268">MSASNGNVPVTTAAGGGDAALSSWEEQLDKAVAFIRERDDFLVVSHVQPDGDAISSTVAIGWLLEKLGKTYALYNDGPAPSRLRYLWGSDRLLTLAAGKPDRTYRSIIAVDCADFARVGAAKELFAPEAELLNIDHHPTNDAFGAANLLRFDAAATAEILFELLEAARVPLDVDVATAIYTGMLTDTGGFRYANTSPKVLAIASKLVELGVDGPGLAEQLLERMTMEQMSMIQRALARLTFSEDQRVGWLWVTPEDMSETGAKSEDLEGLVNYPRNIEGVEVGILFKQHGDDAVKVSMRSAGRVNVAAVAQQFQGGGHVRAAGCRVAAPLPDAIAQVVEAIRKALDAE</sequence>
<dbReference type="AlphaFoldDB" id="A0A7X0RSV1"/>
<dbReference type="Proteomes" id="UP000547209">
    <property type="component" value="Unassembled WGS sequence"/>
</dbReference>
<dbReference type="InterPro" id="IPR003156">
    <property type="entry name" value="DHHA1_dom"/>
</dbReference>
<dbReference type="PANTHER" id="PTHR47618">
    <property type="entry name" value="BIFUNCTIONAL OLIGORIBONUCLEASE AND PAP PHOSPHATASE NRNA"/>
    <property type="match status" value="1"/>
</dbReference>
<dbReference type="EMBL" id="JACJVP010000030">
    <property type="protein sequence ID" value="MBB6672868.1"/>
    <property type="molecule type" value="Genomic_DNA"/>
</dbReference>
<evidence type="ECO:0000313" key="3">
    <source>
        <dbReference type="EMBL" id="MBB6672868.1"/>
    </source>
</evidence>
<dbReference type="InterPro" id="IPR038763">
    <property type="entry name" value="DHH_sf"/>
</dbReference>
<evidence type="ECO:0000259" key="1">
    <source>
        <dbReference type="Pfam" id="PF01368"/>
    </source>
</evidence>
<dbReference type="SUPFAM" id="SSF64182">
    <property type="entry name" value="DHH phosphoesterases"/>
    <property type="match status" value="1"/>
</dbReference>
<dbReference type="RefSeq" id="WP_185670711.1">
    <property type="nucleotide sequence ID" value="NZ_JACJVP010000030.1"/>
</dbReference>
<proteinExistence type="predicted"/>
<dbReference type="Pfam" id="PF01368">
    <property type="entry name" value="DHH"/>
    <property type="match status" value="1"/>
</dbReference>
<dbReference type="Gene3D" id="3.10.310.30">
    <property type="match status" value="1"/>
</dbReference>
<dbReference type="PANTHER" id="PTHR47618:SF1">
    <property type="entry name" value="BIFUNCTIONAL OLIGORIBONUCLEASE AND PAP PHOSPHATASE NRNA"/>
    <property type="match status" value="1"/>
</dbReference>
<reference evidence="3 4" key="1">
    <citation type="submission" date="2020-08" db="EMBL/GenBank/DDBJ databases">
        <title>Cohnella phylogeny.</title>
        <authorList>
            <person name="Dunlap C."/>
        </authorList>
    </citation>
    <scope>NUCLEOTIDE SEQUENCE [LARGE SCALE GENOMIC DNA]</scope>
    <source>
        <strain evidence="3 4">DSM 28246</strain>
    </source>
</reference>
<evidence type="ECO:0000313" key="4">
    <source>
        <dbReference type="Proteomes" id="UP000547209"/>
    </source>
</evidence>
<keyword evidence="4" id="KW-1185">Reference proteome</keyword>
<dbReference type="InterPro" id="IPR051319">
    <property type="entry name" value="Oligoribo/pAp-PDE_c-di-AMP_PDE"/>
</dbReference>
<comment type="caution">
    <text evidence="3">The sequence shown here is derived from an EMBL/GenBank/DDBJ whole genome shotgun (WGS) entry which is preliminary data.</text>
</comment>
<feature type="domain" description="DHHA1" evidence="2">
    <location>
        <begin position="259"/>
        <end position="345"/>
    </location>
</feature>
<feature type="domain" description="DDH" evidence="1">
    <location>
        <begin position="41"/>
        <end position="183"/>
    </location>
</feature>